<dbReference type="GO" id="GO:0003677">
    <property type="term" value="F:DNA binding"/>
    <property type="evidence" value="ECO:0007669"/>
    <property type="project" value="InterPro"/>
</dbReference>
<evidence type="ECO:0000259" key="2">
    <source>
        <dbReference type="PROSITE" id="PS50110"/>
    </source>
</evidence>
<keyword evidence="1" id="KW-0597">Phosphoprotein</keyword>
<dbReference type="EMBL" id="CP072943">
    <property type="protein sequence ID" value="QTX33061.1"/>
    <property type="molecule type" value="Genomic_DNA"/>
</dbReference>
<dbReference type="GO" id="GO:0000156">
    <property type="term" value="F:phosphorelay response regulator activity"/>
    <property type="evidence" value="ECO:0007669"/>
    <property type="project" value="TreeGrafter"/>
</dbReference>
<dbReference type="Pfam" id="PF00072">
    <property type="entry name" value="Response_reg"/>
    <property type="match status" value="1"/>
</dbReference>
<dbReference type="SUPFAM" id="SSF46785">
    <property type="entry name" value="Winged helix' DNA-binding domain"/>
    <property type="match status" value="1"/>
</dbReference>
<dbReference type="SUPFAM" id="SSF52172">
    <property type="entry name" value="CheY-like"/>
    <property type="match status" value="1"/>
</dbReference>
<dbReference type="InterPro" id="IPR001789">
    <property type="entry name" value="Sig_transdc_resp-reg_receiver"/>
</dbReference>
<protein>
    <submittedName>
        <fullName evidence="3">Response regulator</fullName>
    </submittedName>
</protein>
<reference evidence="4" key="1">
    <citation type="submission" date="2021-04" db="EMBL/GenBank/DDBJ databases">
        <title>A novel Synergistetes isolate from a pyrite-forming mixed culture.</title>
        <authorList>
            <person name="Bunk B."/>
            <person name="Sproer C."/>
            <person name="Spring S."/>
            <person name="Pester M."/>
        </authorList>
    </citation>
    <scope>NUCLEOTIDE SEQUENCE [LARGE SCALE GENOMIC DNA]</scope>
    <source>
        <strain evidence="4">J.5.4.2-T.3.5.2</strain>
    </source>
</reference>
<evidence type="ECO:0000313" key="3">
    <source>
        <dbReference type="EMBL" id="QTX33061.1"/>
    </source>
</evidence>
<proteinExistence type="predicted"/>
<dbReference type="Proteomes" id="UP000671879">
    <property type="component" value="Chromosome"/>
</dbReference>
<dbReference type="Pfam" id="PF09339">
    <property type="entry name" value="HTH_IclR"/>
    <property type="match status" value="1"/>
</dbReference>
<keyword evidence="4" id="KW-1185">Reference proteome</keyword>
<dbReference type="InterPro" id="IPR011006">
    <property type="entry name" value="CheY-like_superfamily"/>
</dbReference>
<gene>
    <name evidence="3" type="ORF">KAR29_03925</name>
</gene>
<dbReference type="Gene3D" id="3.40.50.2300">
    <property type="match status" value="1"/>
</dbReference>
<dbReference type="InterPro" id="IPR005471">
    <property type="entry name" value="Tscrpt_reg_IclR_N"/>
</dbReference>
<feature type="modified residue" description="4-aspartylphosphate" evidence="1">
    <location>
        <position position="56"/>
    </location>
</feature>
<dbReference type="AlphaFoldDB" id="A0A9Q7AA43"/>
<evidence type="ECO:0000256" key="1">
    <source>
        <dbReference type="PROSITE-ProRule" id="PRU00169"/>
    </source>
</evidence>
<dbReference type="InterPro" id="IPR051271">
    <property type="entry name" value="2C-system_Tx_regulators"/>
</dbReference>
<dbReference type="SMART" id="SM00448">
    <property type="entry name" value="REC"/>
    <property type="match status" value="1"/>
</dbReference>
<organism evidence="3 4">
    <name type="scientific">Aminithiophilus ramosus</name>
    <dbReference type="NCBI Taxonomy" id="3029084"/>
    <lineage>
        <taxon>Bacteria</taxon>
        <taxon>Thermotogati</taxon>
        <taxon>Synergistota</taxon>
        <taxon>Synergistia</taxon>
        <taxon>Synergistales</taxon>
        <taxon>Aminithiophilaceae</taxon>
        <taxon>Aminithiophilus</taxon>
    </lineage>
</organism>
<dbReference type="PANTHER" id="PTHR45526">
    <property type="entry name" value="TRANSCRIPTIONAL REGULATORY PROTEIN DPIA"/>
    <property type="match status" value="1"/>
</dbReference>
<dbReference type="KEGG" id="aram:KAR29_03925"/>
<name>A0A9Q7AA43_9BACT</name>
<sequence>MKALSVLVAEDDPTLRDLYGDYLKRLRGFRLQDQVSSGPALFEALKEKAIHLVLLDLFLPGFDALDGLRRARVSHPRIDFIVLSVGTSPDAVRGSLCLGAFDYLIKPFAFSRFKTALEAYRTYHLGLTERREPWRQEELDRLTGTLATPPLAPDLAPPKGLQAKLVGDVTALLQAWDKSLSAAEVGELLGISRSTARRYLEYLVEIDQVSVDYAFREVGRPVKLYRLGGRDGTC</sequence>
<dbReference type="RefSeq" id="WP_274374332.1">
    <property type="nucleotide sequence ID" value="NZ_CP072943.1"/>
</dbReference>
<feature type="domain" description="Response regulatory" evidence="2">
    <location>
        <begin position="5"/>
        <end position="121"/>
    </location>
</feature>
<dbReference type="PANTHER" id="PTHR45526:SF1">
    <property type="entry name" value="TRANSCRIPTIONAL REGULATORY PROTEIN DCUR-RELATED"/>
    <property type="match status" value="1"/>
</dbReference>
<evidence type="ECO:0000313" key="4">
    <source>
        <dbReference type="Proteomes" id="UP000671879"/>
    </source>
</evidence>
<dbReference type="PROSITE" id="PS50110">
    <property type="entry name" value="RESPONSE_REGULATORY"/>
    <property type="match status" value="1"/>
</dbReference>
<dbReference type="GO" id="GO:0006355">
    <property type="term" value="P:regulation of DNA-templated transcription"/>
    <property type="evidence" value="ECO:0007669"/>
    <property type="project" value="InterPro"/>
</dbReference>
<accession>A0A9Q7AA43</accession>
<dbReference type="InterPro" id="IPR036390">
    <property type="entry name" value="WH_DNA-bd_sf"/>
</dbReference>